<dbReference type="InterPro" id="IPR008271">
    <property type="entry name" value="Ser/Thr_kinase_AS"/>
</dbReference>
<dbReference type="GO" id="GO:1990625">
    <property type="term" value="P:negative regulation of cytoplasmic translational initiation in response to stress"/>
    <property type="evidence" value="ECO:0007669"/>
    <property type="project" value="TreeGrafter"/>
</dbReference>
<dbReference type="GO" id="GO:0005634">
    <property type="term" value="C:nucleus"/>
    <property type="evidence" value="ECO:0007669"/>
    <property type="project" value="TreeGrafter"/>
</dbReference>
<feature type="compositionally biased region" description="Acidic residues" evidence="13">
    <location>
        <begin position="208"/>
        <end position="217"/>
    </location>
</feature>
<feature type="domain" description="Protein kinase" evidence="14">
    <location>
        <begin position="250"/>
        <end position="520"/>
    </location>
</feature>
<evidence type="ECO:0000256" key="9">
    <source>
        <dbReference type="ARBA" id="ARBA00048679"/>
    </source>
</evidence>
<feature type="active site" description="Proton acceptor" evidence="10">
    <location>
        <position position="846"/>
    </location>
</feature>
<dbReference type="Pfam" id="PF13393">
    <property type="entry name" value="tRNA-synt_His"/>
    <property type="match status" value="1"/>
</dbReference>
<dbReference type="PANTHER" id="PTHR11042:SF136">
    <property type="entry name" value="EIF-2-ALPHA KINASE GCN2"/>
    <property type="match status" value="1"/>
</dbReference>
<dbReference type="EC" id="2.7.11.1" evidence="1"/>
<dbReference type="GO" id="GO:0000077">
    <property type="term" value="P:DNA damage checkpoint signaling"/>
    <property type="evidence" value="ECO:0007669"/>
    <property type="project" value="InterPro"/>
</dbReference>
<dbReference type="Gene3D" id="1.10.510.10">
    <property type="entry name" value="Transferase(Phosphotransferase) domain 1"/>
    <property type="match status" value="2"/>
</dbReference>
<feature type="compositionally biased region" description="Basic and acidic residues" evidence="13">
    <location>
        <begin position="187"/>
        <end position="196"/>
    </location>
</feature>
<dbReference type="CDD" id="cd14046">
    <property type="entry name" value="STKc_EIF2AK4_GCN2_rpt2"/>
    <property type="match status" value="1"/>
</dbReference>
<feature type="region of interest" description="Disordered" evidence="13">
    <location>
        <begin position="682"/>
        <end position="706"/>
    </location>
</feature>
<dbReference type="SUPFAM" id="SSF52954">
    <property type="entry name" value="Class II aaRS ABD-related"/>
    <property type="match status" value="1"/>
</dbReference>
<dbReference type="CDD" id="cd23823">
    <property type="entry name" value="RWD_GCN2"/>
    <property type="match status" value="1"/>
</dbReference>
<evidence type="ECO:0000256" key="4">
    <source>
        <dbReference type="ARBA" id="ARBA00022741"/>
    </source>
</evidence>
<dbReference type="InterPro" id="IPR011009">
    <property type="entry name" value="Kinase-like_dom_sf"/>
</dbReference>
<dbReference type="InterPro" id="IPR024435">
    <property type="entry name" value="HisRS-related_dom"/>
</dbReference>
<feature type="region of interest" description="Disordered" evidence="13">
    <location>
        <begin position="1701"/>
        <end position="1725"/>
    </location>
</feature>
<dbReference type="InterPro" id="IPR016255">
    <property type="entry name" value="Gcn2"/>
</dbReference>
<dbReference type="InterPro" id="IPR050339">
    <property type="entry name" value="CC_SR_Kinase"/>
</dbReference>
<dbReference type="FunFam" id="3.10.110.10:FF:000050">
    <property type="entry name" value="eIF-2-alpha kinase GCN2"/>
    <property type="match status" value="1"/>
</dbReference>
<dbReference type="Pfam" id="PF00069">
    <property type="entry name" value="Pkinase"/>
    <property type="match status" value="3"/>
</dbReference>
<dbReference type="Gene3D" id="3.10.110.10">
    <property type="entry name" value="Ubiquitin Conjugating Enzyme"/>
    <property type="match status" value="1"/>
</dbReference>
<dbReference type="InterPro" id="IPR017441">
    <property type="entry name" value="Protein_kinase_ATP_BS"/>
</dbReference>
<dbReference type="PROSITE" id="PS50908">
    <property type="entry name" value="RWD"/>
    <property type="match status" value="1"/>
</dbReference>
<feature type="region of interest" description="Disordered" evidence="13">
    <location>
        <begin position="721"/>
        <end position="792"/>
    </location>
</feature>
<keyword evidence="2" id="KW-0723">Serine/threonine-protein kinase</keyword>
<feature type="compositionally biased region" description="Acidic residues" evidence="13">
    <location>
        <begin position="682"/>
        <end position="705"/>
    </location>
</feature>
<evidence type="ECO:0000256" key="13">
    <source>
        <dbReference type="SAM" id="MobiDB-lite"/>
    </source>
</evidence>
<dbReference type="InterPro" id="IPR000719">
    <property type="entry name" value="Prot_kinase_dom"/>
</dbReference>
<dbReference type="Gene3D" id="3.30.930.10">
    <property type="entry name" value="Bira Bifunctional Protein, Domain 2"/>
    <property type="match status" value="1"/>
</dbReference>
<dbReference type="PIRSF" id="PIRSF000660">
    <property type="entry name" value="Ser/Thr_PK_GCN2"/>
    <property type="match status" value="1"/>
</dbReference>
<evidence type="ECO:0000313" key="17">
    <source>
        <dbReference type="Proteomes" id="UP000274822"/>
    </source>
</evidence>
<dbReference type="GO" id="GO:0005829">
    <property type="term" value="C:cytosol"/>
    <property type="evidence" value="ECO:0007669"/>
    <property type="project" value="TreeGrafter"/>
</dbReference>
<dbReference type="CDD" id="cd22249">
    <property type="entry name" value="UDM1_RNF168_RNF169-like"/>
    <property type="match status" value="1"/>
</dbReference>
<keyword evidence="3" id="KW-0808">Transferase</keyword>
<dbReference type="GO" id="GO:0005524">
    <property type="term" value="F:ATP binding"/>
    <property type="evidence" value="ECO:0007669"/>
    <property type="project" value="UniProtKB-UniRule"/>
</dbReference>
<dbReference type="FunFam" id="3.30.200.20:FF:000379">
    <property type="entry name" value="eIF-2-alpha kinase GCN2"/>
    <property type="match status" value="1"/>
</dbReference>
<evidence type="ECO:0000256" key="10">
    <source>
        <dbReference type="PIRSR" id="PIRSR000660-1"/>
    </source>
</evidence>
<dbReference type="PANTHER" id="PTHR11042">
    <property type="entry name" value="EUKARYOTIC TRANSLATION INITIATION FACTOR 2-ALPHA KINASE EIF2-ALPHA KINASE -RELATED"/>
    <property type="match status" value="1"/>
</dbReference>
<evidence type="ECO:0000256" key="3">
    <source>
        <dbReference type="ARBA" id="ARBA00022679"/>
    </source>
</evidence>
<evidence type="ECO:0000259" key="14">
    <source>
        <dbReference type="PROSITE" id="PS50011"/>
    </source>
</evidence>
<accession>A0A433QTX4</accession>
<dbReference type="EMBL" id="RBNJ01001348">
    <property type="protein sequence ID" value="RUS33243.1"/>
    <property type="molecule type" value="Genomic_DNA"/>
</dbReference>
<dbReference type="Proteomes" id="UP000274822">
    <property type="component" value="Unassembled WGS sequence"/>
</dbReference>
<dbReference type="PROSITE" id="PS00108">
    <property type="entry name" value="PROTEIN_KINASE_ST"/>
    <property type="match status" value="2"/>
</dbReference>
<dbReference type="SUPFAM" id="SSF56112">
    <property type="entry name" value="Protein kinase-like (PK-like)"/>
    <property type="match status" value="2"/>
</dbReference>
<evidence type="ECO:0000259" key="15">
    <source>
        <dbReference type="PROSITE" id="PS50908"/>
    </source>
</evidence>
<dbReference type="Pfam" id="PF12745">
    <property type="entry name" value="HGTP_anticodon2"/>
    <property type="match status" value="1"/>
</dbReference>
<dbReference type="CDD" id="cd14012">
    <property type="entry name" value="PK_eIF2AK_GCN2_rpt1"/>
    <property type="match status" value="1"/>
</dbReference>
<dbReference type="PROSITE" id="PS50011">
    <property type="entry name" value="PROTEIN_KINASE_DOM"/>
    <property type="match status" value="2"/>
</dbReference>
<evidence type="ECO:0000313" key="16">
    <source>
        <dbReference type="EMBL" id="RUS33243.1"/>
    </source>
</evidence>
<comment type="similarity">
    <text evidence="7">Belongs to the protein kinase superfamily. Ser/Thr protein kinase family. GCN2 subfamily.</text>
</comment>
<feature type="compositionally biased region" description="Acidic residues" evidence="13">
    <location>
        <begin position="739"/>
        <end position="763"/>
    </location>
</feature>
<dbReference type="InterPro" id="IPR045864">
    <property type="entry name" value="aa-tRNA-synth_II/BPL/LPL"/>
</dbReference>
<keyword evidence="17" id="KW-1185">Reference proteome</keyword>
<dbReference type="SUPFAM" id="SSF54495">
    <property type="entry name" value="UBC-like"/>
    <property type="match status" value="1"/>
</dbReference>
<sequence>MDVSDLLERQRNELEALKAIFMDDFEVVQNKTAWKVNANPSEFKLHLWPSLANEQERHAAIDLRVKFSKTYPRNAPDLKLENPRGLSPAQVQQLQQQLPAKIRELMGEEMIYEIAAHIQDFLSMHNTPPPKGTTLSFHEQMLHRREENEKIKQEKQQEELDRLMKLEEAERQVELESINQKIQEELRRKKEMAREDKKRRKQLRFDGQEEDQDECGEEQAAPVPQFLSVTFDNLVVRNAENSEGVPFKTVVLGQCISKGQIGSAYIVRPVYFQPNKGNREVDTLMLREIEITAAHYLNPNGKKKLQEVEKELERLKSLRHPNVNPIYESKLERTSAGWRLHVLMEYEGGGTLLDLLKRCGGIRLPLARNYMKQLLFGVQYIHANNMVHKDVKSANVVFNGQDQSVRLSEVSYAKKLQDMNSTSPFTDERFEETKNTWISPDLADRPAIYVRKNDIWCLGVVFLEMLWGPDITNDFEDVEQFLDSSKNELPSTVRGVILKMFEKDSRKRPTALELLNEPFFTSEIGHLGSMEPSMKHLLSAALPSLIGSPKSPRRDMRMDSFYDEALVNDTSMFGLPPVTSGKHPGITMATANFRALASPVLSRYKTDFEEIEFLGKGGFGEVVKARNKLDGRFYAIKKIRLDKHDNENNRKILREVMTLSRLHHQYVVRYYTTWFEDADGGLEEDSLSDDNDSDSEETDGSDDDELLRLVKDPMIDFLATEQSTSHSYSKVRHERSASDEDDDCDDDDQSENDATNSDDDDDSGGVSFATVLTQSPSKPRNRSKRDSSTGPSQLSRILYIQMEYCERKTLRDVIDEGVDEQEGWRLFRQILEGLVHIHGQGMIHRDLKPSNIFLDANNDVKIGDFGLATTSQSLVEGIAPTKTVSYERFGGSSGTGVGLEGDSMTTGVGTTLYVSPEVMNGSNLGTRYNQKGVIFFEICYKFSTLSERYQVLQSLCQKERTFPKDFPPEMQQQREIIKMLLSDTPKDRPTSFELLRSNMLPPKMEDEYIQECVRTIANPNTPYYRKLMSALFSQSSDTSKDITYDYHSEIEKPFDPFNYLFYDRIREHMVKIFRRHGAVEISAPLLMPKNDLYESGWKNPVHLMDSSGELVQLPFDLTVPFARYIARKKDLVELKRYAFDRVYRENPFPGQPESILEADFDVVHETSNSPMVPDAEVVKLVEEVLEEFPPYKNGGFYFLINHAGITEAILDSCRIPVDMRRAVSLELTRLGRVSSFSLVRNQLKIKLQLPRSALDELERFHVQGDLDSVSKKIEGLFVGQWHTRFKDAVSELRLLIGYCKHLGIHHKFVLFPLLMYNDHYYKNGLVFQVVVDSADNKKRDILAIGGRYDFLIQRFKHLNSCTPRKFHAVGVNIAVQKIIRDISAFQDGHVRHLLYAKTDEQRSFGMWAPKKCDVYVASFGKVLLQERLEVVRELWNANIRADLQYDDDNELTPEELALRCRTECVNWIVIVKHRENKASARESATVKVKDVLRKTEDEVPRSELCVWLTTEIGEQMRIDHTYAISSKYRKHELKTKEVSDPSINDFVFLCFGFVLVYLVAKDPSHLLHVTSIYTLAKPNRHDYYHDVVGIKGEGAQDPTRGPVLTVHIVEAGPPRNKGQKMRHKHKKVLMDKAVDHISPIIDNINKGEVPVLSVDLSRELLKRIVEVNIWEDEGFKKLMEHTASHQKDLLGKLRENLANLRAGNSGSHTSGSSVASTSATPSSFSSVTASDQRRRCVWLYSHRDDFSVLYPLY</sequence>
<dbReference type="InterPro" id="IPR036621">
    <property type="entry name" value="Anticodon-bd_dom_sf"/>
</dbReference>
<organism evidence="16 17">
    <name type="scientific">Jimgerdemannia flammicorona</name>
    <dbReference type="NCBI Taxonomy" id="994334"/>
    <lineage>
        <taxon>Eukaryota</taxon>
        <taxon>Fungi</taxon>
        <taxon>Fungi incertae sedis</taxon>
        <taxon>Mucoromycota</taxon>
        <taxon>Mucoromycotina</taxon>
        <taxon>Endogonomycetes</taxon>
        <taxon>Endogonales</taxon>
        <taxon>Endogonaceae</taxon>
        <taxon>Jimgerdemannia</taxon>
    </lineage>
</organism>
<dbReference type="InterPro" id="IPR006575">
    <property type="entry name" value="RWD_dom"/>
</dbReference>
<dbReference type="Gene3D" id="3.30.200.20">
    <property type="entry name" value="Phosphorylase Kinase, domain 1"/>
    <property type="match status" value="1"/>
</dbReference>
<feature type="domain" description="Protein kinase" evidence="14">
    <location>
        <begin position="608"/>
        <end position="1009"/>
    </location>
</feature>
<feature type="region of interest" description="Disordered" evidence="13">
    <location>
        <begin position="187"/>
        <end position="221"/>
    </location>
</feature>
<dbReference type="GO" id="GO:0009893">
    <property type="term" value="P:positive regulation of metabolic process"/>
    <property type="evidence" value="ECO:0007669"/>
    <property type="project" value="UniProtKB-ARBA"/>
</dbReference>
<name>A0A433QTX4_9FUNG</name>
<feature type="domain" description="RWD" evidence="15">
    <location>
        <begin position="12"/>
        <end position="125"/>
    </location>
</feature>
<feature type="binding site" evidence="12">
    <location>
        <position position="638"/>
    </location>
    <ligand>
        <name>ATP</name>
        <dbReference type="ChEBI" id="CHEBI:30616"/>
    </ligand>
</feature>
<feature type="compositionally biased region" description="Low complexity" evidence="13">
    <location>
        <begin position="1702"/>
        <end position="1725"/>
    </location>
</feature>
<dbReference type="PROSITE" id="PS00107">
    <property type="entry name" value="PROTEIN_KINASE_ATP"/>
    <property type="match status" value="1"/>
</dbReference>
<evidence type="ECO:0000256" key="11">
    <source>
        <dbReference type="PIRSR" id="PIRSR000660-2"/>
    </source>
</evidence>
<dbReference type="SUPFAM" id="SSF55681">
    <property type="entry name" value="Class II aaRS and biotin synthetases"/>
    <property type="match status" value="1"/>
</dbReference>
<dbReference type="GO" id="GO:0004694">
    <property type="term" value="F:eukaryotic translation initiation factor 2alpha kinase activity"/>
    <property type="evidence" value="ECO:0007669"/>
    <property type="project" value="InterPro"/>
</dbReference>
<evidence type="ECO:0000256" key="2">
    <source>
        <dbReference type="ARBA" id="ARBA00022527"/>
    </source>
</evidence>
<feature type="binding site" evidence="11">
    <location>
        <begin position="614"/>
        <end position="622"/>
    </location>
    <ligand>
        <name>ATP</name>
        <dbReference type="ChEBI" id="CHEBI:30616"/>
    </ligand>
</feature>
<keyword evidence="6 11" id="KW-0067">ATP-binding</keyword>
<keyword evidence="4 11" id="KW-0547">Nucleotide-binding</keyword>
<protein>
    <recommendedName>
        <fullName evidence="1">non-specific serine/threonine protein kinase</fullName>
        <ecNumber evidence="1">2.7.11.1</ecNumber>
    </recommendedName>
</protein>
<comment type="catalytic activity">
    <reaction evidence="8">
        <text>L-threonyl-[protein] + ATP = O-phospho-L-threonyl-[protein] + ADP + H(+)</text>
        <dbReference type="Rhea" id="RHEA:46608"/>
        <dbReference type="Rhea" id="RHEA-COMP:11060"/>
        <dbReference type="Rhea" id="RHEA-COMP:11605"/>
        <dbReference type="ChEBI" id="CHEBI:15378"/>
        <dbReference type="ChEBI" id="CHEBI:30013"/>
        <dbReference type="ChEBI" id="CHEBI:30616"/>
        <dbReference type="ChEBI" id="CHEBI:61977"/>
        <dbReference type="ChEBI" id="CHEBI:456216"/>
        <dbReference type="EC" id="2.7.11.1"/>
    </reaction>
</comment>
<dbReference type="InterPro" id="IPR041715">
    <property type="entry name" value="HisRS-like_core"/>
</dbReference>
<evidence type="ECO:0000256" key="8">
    <source>
        <dbReference type="ARBA" id="ARBA00047899"/>
    </source>
</evidence>
<comment type="catalytic activity">
    <reaction evidence="9">
        <text>L-seryl-[protein] + ATP = O-phospho-L-seryl-[protein] + ADP + H(+)</text>
        <dbReference type="Rhea" id="RHEA:17989"/>
        <dbReference type="Rhea" id="RHEA-COMP:9863"/>
        <dbReference type="Rhea" id="RHEA-COMP:11604"/>
        <dbReference type="ChEBI" id="CHEBI:15378"/>
        <dbReference type="ChEBI" id="CHEBI:29999"/>
        <dbReference type="ChEBI" id="CHEBI:30616"/>
        <dbReference type="ChEBI" id="CHEBI:83421"/>
        <dbReference type="ChEBI" id="CHEBI:456216"/>
        <dbReference type="EC" id="2.7.11.1"/>
    </reaction>
</comment>
<dbReference type="InterPro" id="IPR016135">
    <property type="entry name" value="UBQ-conjugating_enzyme/RWD"/>
</dbReference>
<feature type="binding site" evidence="11">
    <location>
        <position position="637"/>
    </location>
    <ligand>
        <name>ATP</name>
        <dbReference type="ChEBI" id="CHEBI:30616"/>
    </ligand>
</feature>
<proteinExistence type="inferred from homology"/>
<gene>
    <name evidence="16" type="ORF">BC938DRAFT_472418</name>
</gene>
<dbReference type="Pfam" id="PF05773">
    <property type="entry name" value="RWD"/>
    <property type="match status" value="1"/>
</dbReference>
<evidence type="ECO:0000256" key="12">
    <source>
        <dbReference type="PROSITE-ProRule" id="PRU10141"/>
    </source>
</evidence>
<dbReference type="SMART" id="SM00220">
    <property type="entry name" value="S_TKc"/>
    <property type="match status" value="2"/>
</dbReference>
<dbReference type="SMART" id="SM00591">
    <property type="entry name" value="RWD"/>
    <property type="match status" value="1"/>
</dbReference>
<reference evidence="16 17" key="1">
    <citation type="journal article" date="2018" name="New Phytol.">
        <title>Phylogenomics of Endogonaceae and evolution of mycorrhizas within Mucoromycota.</title>
        <authorList>
            <person name="Chang Y."/>
            <person name="Desiro A."/>
            <person name="Na H."/>
            <person name="Sandor L."/>
            <person name="Lipzen A."/>
            <person name="Clum A."/>
            <person name="Barry K."/>
            <person name="Grigoriev I.V."/>
            <person name="Martin F.M."/>
            <person name="Stajich J.E."/>
            <person name="Smith M.E."/>
            <person name="Bonito G."/>
            <person name="Spatafora J.W."/>
        </authorList>
    </citation>
    <scope>NUCLEOTIDE SEQUENCE [LARGE SCALE GENOMIC DNA]</scope>
    <source>
        <strain evidence="16 17">AD002</strain>
    </source>
</reference>
<dbReference type="FunFam" id="3.40.50.800:FF:000009">
    <property type="entry name" value="Eukaryotic translation initiation factor 2-alpha kinase"/>
    <property type="match status" value="1"/>
</dbReference>
<evidence type="ECO:0000256" key="7">
    <source>
        <dbReference type="ARBA" id="ARBA00037982"/>
    </source>
</evidence>
<evidence type="ECO:0000256" key="5">
    <source>
        <dbReference type="ARBA" id="ARBA00022777"/>
    </source>
</evidence>
<comment type="caution">
    <text evidence="16">The sequence shown here is derived from an EMBL/GenBank/DDBJ whole genome shotgun (WGS) entry which is preliminary data.</text>
</comment>
<evidence type="ECO:0000256" key="6">
    <source>
        <dbReference type="ARBA" id="ARBA00022840"/>
    </source>
</evidence>
<evidence type="ECO:0000256" key="1">
    <source>
        <dbReference type="ARBA" id="ARBA00012513"/>
    </source>
</evidence>
<keyword evidence="5" id="KW-0418">Kinase</keyword>
<dbReference type="Gene3D" id="3.40.50.800">
    <property type="entry name" value="Anticodon-binding domain"/>
    <property type="match status" value="1"/>
</dbReference>